<dbReference type="Gene3D" id="3.30.70.580">
    <property type="entry name" value="Pseudouridine synthase I, catalytic domain, N-terminal subdomain"/>
    <property type="match status" value="1"/>
</dbReference>
<dbReference type="PANTHER" id="PTHR11142:SF0">
    <property type="entry name" value="TRNA PSEUDOURIDINE SYNTHASE-LIKE 1"/>
    <property type="match status" value="1"/>
</dbReference>
<reference evidence="9 10" key="1">
    <citation type="submission" date="2017-09" db="EMBL/GenBank/DDBJ databases">
        <title>Depth-based differentiation of microbial function through sediment-hosted aquifers and enrichment of novel symbionts in the deep terrestrial subsurface.</title>
        <authorList>
            <person name="Probst A.J."/>
            <person name="Ladd B."/>
            <person name="Jarett J.K."/>
            <person name="Geller-Mcgrath D.E."/>
            <person name="Sieber C.M."/>
            <person name="Emerson J.B."/>
            <person name="Anantharaman K."/>
            <person name="Thomas B.C."/>
            <person name="Malmstrom R."/>
            <person name="Stieglmeier M."/>
            <person name="Klingl A."/>
            <person name="Woyke T."/>
            <person name="Ryan C.M."/>
            <person name="Banfield J.F."/>
        </authorList>
    </citation>
    <scope>NUCLEOTIDE SEQUENCE [LARGE SCALE GENOMIC DNA]</scope>
    <source>
        <strain evidence="9">CG11_big_fil_rev_8_21_14_0_20_45_26</strain>
    </source>
</reference>
<comment type="caution">
    <text evidence="4">Lacks conserved residue(s) required for the propagation of feature annotation.</text>
</comment>
<dbReference type="InterPro" id="IPR020103">
    <property type="entry name" value="PsdUridine_synth_cat_dom_sf"/>
</dbReference>
<proteinExistence type="inferred from homology"/>
<comment type="function">
    <text evidence="4">Formation of pseudouridine at positions 38, 39 and 40 in the anticodon stem and loop of transfer RNAs.</text>
</comment>
<dbReference type="FunFam" id="3.30.70.580:FF:000001">
    <property type="entry name" value="tRNA pseudouridine synthase A"/>
    <property type="match status" value="1"/>
</dbReference>
<evidence type="ECO:0000256" key="1">
    <source>
        <dbReference type="ARBA" id="ARBA00009375"/>
    </source>
</evidence>
<evidence type="ECO:0000256" key="6">
    <source>
        <dbReference type="PIRSR" id="PIRSR001430-2"/>
    </source>
</evidence>
<dbReference type="InterPro" id="IPR001406">
    <property type="entry name" value="PsdUridine_synth_TruA"/>
</dbReference>
<dbReference type="HAMAP" id="MF_00171">
    <property type="entry name" value="TruA"/>
    <property type="match status" value="1"/>
</dbReference>
<feature type="binding site" evidence="4 6">
    <location>
        <position position="150"/>
    </location>
    <ligand>
        <name>substrate</name>
    </ligand>
</feature>
<dbReference type="CDD" id="cd02570">
    <property type="entry name" value="PseudoU_synth_EcTruA"/>
    <property type="match status" value="1"/>
</dbReference>
<dbReference type="EMBL" id="PCVY01000058">
    <property type="protein sequence ID" value="PIQ85912.1"/>
    <property type="molecule type" value="Genomic_DNA"/>
</dbReference>
<dbReference type="Gene3D" id="3.30.70.660">
    <property type="entry name" value="Pseudouridine synthase I, catalytic domain, C-terminal subdomain"/>
    <property type="match status" value="1"/>
</dbReference>
<sequence length="290" mass="33414">MSLLGLRGLMKPVPSSSLIAMKQKKKPVTSAKQPMRGWNRCQYKLTIEYDGEYFFGFQRQTRKRTVQAELEKALKRLFRQKLKIASASGRTDAGVHAAKQVVGLKVDSRIPPHKMLLGLNTYLPEDIAVIQLEKAPAGFHARFWAKRKTYQYRVWNNRIRSPLRRRKTFHYPFDVNLALIQQAARYLLGRHDFKSFQSGESRAHTVRTLCALAIRRKGSEIIFTVTGDGFLQHMVRNLVGALLMVGRGRITPDELKKILRGRDRRHLGPTVPAHALTLVRVWYPELFEKK</sequence>
<dbReference type="InterPro" id="IPR020094">
    <property type="entry name" value="TruA/RsuA/RluB/E/F_N"/>
</dbReference>
<evidence type="ECO:0000256" key="7">
    <source>
        <dbReference type="RuleBase" id="RU003792"/>
    </source>
</evidence>
<dbReference type="InterPro" id="IPR020097">
    <property type="entry name" value="PsdUridine_synth_TruA_a/b_dom"/>
</dbReference>
<dbReference type="NCBIfam" id="TIGR00071">
    <property type="entry name" value="hisT_truA"/>
    <property type="match status" value="1"/>
</dbReference>
<comment type="caution">
    <text evidence="9">The sequence shown here is derived from an EMBL/GenBank/DDBJ whole genome shotgun (WGS) entry which is preliminary data.</text>
</comment>
<evidence type="ECO:0000259" key="8">
    <source>
        <dbReference type="Pfam" id="PF01416"/>
    </source>
</evidence>
<comment type="catalytic activity">
    <reaction evidence="4 7">
        <text>uridine(38/39/40) in tRNA = pseudouridine(38/39/40) in tRNA</text>
        <dbReference type="Rhea" id="RHEA:22376"/>
        <dbReference type="Rhea" id="RHEA-COMP:10085"/>
        <dbReference type="Rhea" id="RHEA-COMP:10087"/>
        <dbReference type="ChEBI" id="CHEBI:65314"/>
        <dbReference type="ChEBI" id="CHEBI:65315"/>
        <dbReference type="EC" id="5.4.99.12"/>
    </reaction>
</comment>
<comment type="subunit">
    <text evidence="4">Homodimer.</text>
</comment>
<evidence type="ECO:0000256" key="2">
    <source>
        <dbReference type="ARBA" id="ARBA00022694"/>
    </source>
</evidence>
<dbReference type="PIRSF" id="PIRSF001430">
    <property type="entry name" value="tRNA_psdUrid_synth"/>
    <property type="match status" value="1"/>
</dbReference>
<feature type="domain" description="Pseudouridine synthase I TruA alpha/beta" evidence="8">
    <location>
        <begin position="47"/>
        <end position="143"/>
    </location>
</feature>
<evidence type="ECO:0000313" key="10">
    <source>
        <dbReference type="Proteomes" id="UP000230859"/>
    </source>
</evidence>
<dbReference type="GO" id="GO:0003723">
    <property type="term" value="F:RNA binding"/>
    <property type="evidence" value="ECO:0007669"/>
    <property type="project" value="InterPro"/>
</dbReference>
<dbReference type="GO" id="GO:0160147">
    <property type="term" value="F:tRNA pseudouridine(38-40) synthase activity"/>
    <property type="evidence" value="ECO:0007669"/>
    <property type="project" value="UniProtKB-EC"/>
</dbReference>
<dbReference type="Proteomes" id="UP000230859">
    <property type="component" value="Unassembled WGS sequence"/>
</dbReference>
<dbReference type="PANTHER" id="PTHR11142">
    <property type="entry name" value="PSEUDOURIDYLATE SYNTHASE"/>
    <property type="match status" value="1"/>
</dbReference>
<feature type="active site" description="Nucleophile" evidence="4 5">
    <location>
        <position position="92"/>
    </location>
</feature>
<dbReference type="GO" id="GO:0031119">
    <property type="term" value="P:tRNA pseudouridine synthesis"/>
    <property type="evidence" value="ECO:0007669"/>
    <property type="project" value="UniProtKB-UniRule"/>
</dbReference>
<protein>
    <recommendedName>
        <fullName evidence="4">tRNA pseudouridine synthase A</fullName>
        <ecNumber evidence="4">5.4.99.12</ecNumber>
    </recommendedName>
    <alternativeName>
        <fullName evidence="4">tRNA pseudouridine(38-40) synthase</fullName>
    </alternativeName>
    <alternativeName>
        <fullName evidence="4">tRNA pseudouridylate synthase I</fullName>
    </alternativeName>
    <alternativeName>
        <fullName evidence="4">tRNA-uridine isomerase I</fullName>
    </alternativeName>
</protein>
<dbReference type="AlphaFoldDB" id="A0A2H0LN96"/>
<dbReference type="SUPFAM" id="SSF55120">
    <property type="entry name" value="Pseudouridine synthase"/>
    <property type="match status" value="1"/>
</dbReference>
<evidence type="ECO:0000256" key="3">
    <source>
        <dbReference type="ARBA" id="ARBA00023235"/>
    </source>
</evidence>
<evidence type="ECO:0000256" key="5">
    <source>
        <dbReference type="PIRSR" id="PIRSR001430-1"/>
    </source>
</evidence>
<evidence type="ECO:0000313" key="9">
    <source>
        <dbReference type="EMBL" id="PIQ85912.1"/>
    </source>
</evidence>
<feature type="domain" description="Pseudouridine synthase I TruA alpha/beta" evidence="8">
    <location>
        <begin position="183"/>
        <end position="284"/>
    </location>
</feature>
<dbReference type="EC" id="5.4.99.12" evidence="4"/>
<name>A0A2H0LN96_9BACT</name>
<keyword evidence="2 4" id="KW-0819">tRNA processing</keyword>
<keyword evidence="3 4" id="KW-0413">Isomerase</keyword>
<dbReference type="InterPro" id="IPR020095">
    <property type="entry name" value="PsdUridine_synth_TruA_C"/>
</dbReference>
<gene>
    <name evidence="4" type="primary">truA</name>
    <name evidence="9" type="ORF">COV74_07020</name>
</gene>
<evidence type="ECO:0000256" key="4">
    <source>
        <dbReference type="HAMAP-Rule" id="MF_00171"/>
    </source>
</evidence>
<comment type="similarity">
    <text evidence="1 4 7">Belongs to the tRNA pseudouridine synthase TruA family.</text>
</comment>
<dbReference type="Pfam" id="PF01416">
    <property type="entry name" value="PseudoU_synth_1"/>
    <property type="match status" value="2"/>
</dbReference>
<organism evidence="9 10">
    <name type="scientific">Candidatus Abzuiibacterium crystallinum</name>
    <dbReference type="NCBI Taxonomy" id="1974748"/>
    <lineage>
        <taxon>Bacteria</taxon>
        <taxon>Pseudomonadati</taxon>
        <taxon>Candidatus Omnitrophota</taxon>
        <taxon>Candidatus Abzuiibacterium</taxon>
    </lineage>
</organism>
<accession>A0A2H0LN96</accession>